<dbReference type="AlphaFoldDB" id="A0A1I7XG77"/>
<name>A0A1I7XG77_HETBA</name>
<organism evidence="1 2">
    <name type="scientific">Heterorhabditis bacteriophora</name>
    <name type="common">Entomopathogenic nematode worm</name>
    <dbReference type="NCBI Taxonomy" id="37862"/>
    <lineage>
        <taxon>Eukaryota</taxon>
        <taxon>Metazoa</taxon>
        <taxon>Ecdysozoa</taxon>
        <taxon>Nematoda</taxon>
        <taxon>Chromadorea</taxon>
        <taxon>Rhabditida</taxon>
        <taxon>Rhabditina</taxon>
        <taxon>Rhabditomorpha</taxon>
        <taxon>Strongyloidea</taxon>
        <taxon>Heterorhabditidae</taxon>
        <taxon>Heterorhabditis</taxon>
    </lineage>
</organism>
<keyword evidence="1" id="KW-1185">Reference proteome</keyword>
<proteinExistence type="predicted"/>
<sequence length="187" mass="21666">MITEIEEVTYNLSSLQALIDYWKRFEPSAACTSERNRGGRESDLAWRRIKVLFKVRPTPQNRLSPPKMTVSGSLVVVPSVSGEKPSEYAQLSDFSGIDLLKQENGVGKQSKFFCYFSIYISFGFQGLPMKRIMLVLRALYSMNHGIRMFGKTYWIWQVMEMKDLVEEVWFSIIVIFTKYIISTITLF</sequence>
<accession>A0A1I7XG77</accession>
<protein>
    <submittedName>
        <fullName evidence="2">MHD domain-containing protein</fullName>
    </submittedName>
</protein>
<dbReference type="Proteomes" id="UP000095283">
    <property type="component" value="Unplaced"/>
</dbReference>
<evidence type="ECO:0000313" key="2">
    <source>
        <dbReference type="WBParaSite" id="Hba_16517"/>
    </source>
</evidence>
<reference evidence="2" key="1">
    <citation type="submission" date="2016-11" db="UniProtKB">
        <authorList>
            <consortium name="WormBaseParasite"/>
        </authorList>
    </citation>
    <scope>IDENTIFICATION</scope>
</reference>
<dbReference type="WBParaSite" id="Hba_16517">
    <property type="protein sequence ID" value="Hba_16517"/>
    <property type="gene ID" value="Hba_16517"/>
</dbReference>
<evidence type="ECO:0000313" key="1">
    <source>
        <dbReference type="Proteomes" id="UP000095283"/>
    </source>
</evidence>